<reference evidence="2" key="1">
    <citation type="submission" date="2006-10" db="EMBL/GenBank/DDBJ databases">
        <authorList>
            <person name="Amadeo P."/>
            <person name="Zhao Q."/>
            <person name="Wortman J."/>
            <person name="Fraser-Liggett C."/>
            <person name="Carlton J."/>
        </authorList>
    </citation>
    <scope>NUCLEOTIDE SEQUENCE</scope>
    <source>
        <strain evidence="2">G3</strain>
    </source>
</reference>
<dbReference type="GO" id="GO:0005737">
    <property type="term" value="C:cytoplasm"/>
    <property type="evidence" value="ECO:0000318"/>
    <property type="project" value="GO_Central"/>
</dbReference>
<dbReference type="InterPro" id="IPR016024">
    <property type="entry name" value="ARM-type_fold"/>
</dbReference>
<reference evidence="2" key="2">
    <citation type="journal article" date="2007" name="Science">
        <title>Draft genome sequence of the sexually transmitted pathogen Trichomonas vaginalis.</title>
        <authorList>
            <person name="Carlton J.M."/>
            <person name="Hirt R.P."/>
            <person name="Silva J.C."/>
            <person name="Delcher A.L."/>
            <person name="Schatz M."/>
            <person name="Zhao Q."/>
            <person name="Wortman J.R."/>
            <person name="Bidwell S.L."/>
            <person name="Alsmark U.C.M."/>
            <person name="Besteiro S."/>
            <person name="Sicheritz-Ponten T."/>
            <person name="Noel C.J."/>
            <person name="Dacks J.B."/>
            <person name="Foster P.G."/>
            <person name="Simillion C."/>
            <person name="Van de Peer Y."/>
            <person name="Miranda-Saavedra D."/>
            <person name="Barton G.J."/>
            <person name="Westrop G.D."/>
            <person name="Mueller S."/>
            <person name="Dessi D."/>
            <person name="Fiori P.L."/>
            <person name="Ren Q."/>
            <person name="Paulsen I."/>
            <person name="Zhang H."/>
            <person name="Bastida-Corcuera F.D."/>
            <person name="Simoes-Barbosa A."/>
            <person name="Brown M.T."/>
            <person name="Hayes R.D."/>
            <person name="Mukherjee M."/>
            <person name="Okumura C.Y."/>
            <person name="Schneider R."/>
            <person name="Smith A.J."/>
            <person name="Vanacova S."/>
            <person name="Villalvazo M."/>
            <person name="Haas B.J."/>
            <person name="Pertea M."/>
            <person name="Feldblyum T.V."/>
            <person name="Utterback T.R."/>
            <person name="Shu C.L."/>
            <person name="Osoegawa K."/>
            <person name="de Jong P.J."/>
            <person name="Hrdy I."/>
            <person name="Horvathova L."/>
            <person name="Zubacova Z."/>
            <person name="Dolezal P."/>
            <person name="Malik S.B."/>
            <person name="Logsdon J.M. Jr."/>
            <person name="Henze K."/>
            <person name="Gupta A."/>
            <person name="Wang C.C."/>
            <person name="Dunne R.L."/>
            <person name="Upcroft J.A."/>
            <person name="Upcroft P."/>
            <person name="White O."/>
            <person name="Salzberg S.L."/>
            <person name="Tang P."/>
            <person name="Chiu C.-H."/>
            <person name="Lee Y.-S."/>
            <person name="Embley T.M."/>
            <person name="Coombs G.H."/>
            <person name="Mottram J.C."/>
            <person name="Tachezy J."/>
            <person name="Fraser-Liggett C.M."/>
            <person name="Johnson P.J."/>
        </authorList>
    </citation>
    <scope>NUCLEOTIDE SEQUENCE [LARGE SCALE GENOMIC DNA]</scope>
    <source>
        <strain evidence="2">G3</strain>
    </source>
</reference>
<dbReference type="EMBL" id="DS113262">
    <property type="protein sequence ID" value="EAY14974.1"/>
    <property type="molecule type" value="Genomic_DNA"/>
</dbReference>
<dbReference type="GO" id="GO:0005634">
    <property type="term" value="C:nucleus"/>
    <property type="evidence" value="ECO:0000318"/>
    <property type="project" value="GO_Central"/>
</dbReference>
<dbReference type="STRING" id="5722.A2DX92"/>
<feature type="domain" description="Importin N-terminal" evidence="1">
    <location>
        <begin position="27"/>
        <end position="93"/>
    </location>
</feature>
<dbReference type="InParanoid" id="A2DX92"/>
<sequence>MSEIVEQLKQVIGFIRSGASNESVNAATEWLLQFYQEPTSVSTIINIYTDFSEAIYRQFLVIALKQCVSNSWDLFDDQSKSDIIASLLTMYKSESDYNNRQNILHIIQLKMDAVYYPVFIPFIQSLAESGENSDLELILCLCPLVDVSQMEQENAEETTNFLLTMLDRGFNSEDILTRYSALFYLYLPSCNTDLILDKIPEYWASALQIFQPFYEQQTLFKRVANTFNFAINCQKFSVDILPLLELCLTLVHKPENDSYLLLEFATLIESMCQQYTSVVVESGYVNNIFEVFMLISIKLFEPDDPLSITQANFFEKTFQVLCQYQELLEYLYSLFQQLESNTANHFIIVRSLASMFYCSREFFLDKLGDIADVLAGGMQSDSLLLVEGSVSAVDTFIENFYIDIGDLEEPLVSEVLAAAKNALTVDVVTAFANILDKINQSDFIFDTAFEFLVEIISNSEPVLQQAALSCMNMLVRSSTMKISTHLETFMQLMIEIINSTSDTADILKPICVECIHSAANNVGSEFDNYASIFLNYIVENLSNESQGLALTCFQALELMAIKKPDLFMEVVDQIMSKVLALAATDPSKEYERAMLFAATEDDITAVESQYTALFKQTEIALRLIAILSNMSPDLTKMFLTHTLQCATIQSQSRNSDCKCASAFAVSCIADALADPMTKPPETITTQMGNIILAVIPDADDCPESKEASDGFSTAAHMIDVLEYQTFGSLTRNLIVNALNYINAFISSDDRQLVSKCGQTLYSMQLFLSMVAASAGEMAFTVLQDFMPICNNLLTSNEPSLKSFALSFFASIVSSCSESLDEGFKQELLKTSMGIAEECEEADAFVLIHQIGRAEPQLIENVSDDLYKLCIEKLTMEGSNADRYYRMRDNCLIAFGMLVMNICPDKYDIEEFMLPSLSAMPLVKDFEYITEQIDYFIWLYSKADISYKESFFQILVVVFALPKHVFDNMKIPPLYIEKLLAVLRELMELYPNRDELISTYLEGDEEKIAFFNAAMNSQE</sequence>
<dbReference type="InterPro" id="IPR001494">
    <property type="entry name" value="Importin-beta_N"/>
</dbReference>
<accession>A2DX92</accession>
<name>A2DX92_TRIV3</name>
<dbReference type="Proteomes" id="UP000001542">
    <property type="component" value="Unassembled WGS sequence"/>
</dbReference>
<proteinExistence type="predicted"/>
<dbReference type="GO" id="GO:0008139">
    <property type="term" value="F:nuclear localization sequence binding"/>
    <property type="evidence" value="ECO:0000318"/>
    <property type="project" value="GO_Central"/>
</dbReference>
<keyword evidence="3" id="KW-1185">Reference proteome</keyword>
<organism evidence="2 3">
    <name type="scientific">Trichomonas vaginalis (strain ATCC PRA-98 / G3)</name>
    <dbReference type="NCBI Taxonomy" id="412133"/>
    <lineage>
        <taxon>Eukaryota</taxon>
        <taxon>Metamonada</taxon>
        <taxon>Parabasalia</taxon>
        <taxon>Trichomonadida</taxon>
        <taxon>Trichomonadidae</taxon>
        <taxon>Trichomonas</taxon>
    </lineage>
</organism>
<evidence type="ECO:0000313" key="3">
    <source>
        <dbReference type="Proteomes" id="UP000001542"/>
    </source>
</evidence>
<protein>
    <recommendedName>
        <fullName evidence="1">Importin N-terminal domain-containing protein</fullName>
    </recommendedName>
</protein>
<dbReference type="SUPFAM" id="SSF48371">
    <property type="entry name" value="ARM repeat"/>
    <property type="match status" value="1"/>
</dbReference>
<dbReference type="KEGG" id="tva:4772973"/>
<dbReference type="VEuPathDB" id="TrichDB:TVAGG3_0673270"/>
<dbReference type="GO" id="GO:0031267">
    <property type="term" value="F:small GTPase binding"/>
    <property type="evidence" value="ECO:0007669"/>
    <property type="project" value="InterPro"/>
</dbReference>
<dbReference type="PROSITE" id="PS50166">
    <property type="entry name" value="IMPORTIN_B_NT"/>
    <property type="match status" value="1"/>
</dbReference>
<gene>
    <name evidence="2" type="ORF">TVAG_397040</name>
</gene>
<evidence type="ECO:0000313" key="2">
    <source>
        <dbReference type="EMBL" id="EAY14974.1"/>
    </source>
</evidence>
<dbReference type="RefSeq" id="XP_001327197.1">
    <property type="nucleotide sequence ID" value="XM_001327162.1"/>
</dbReference>
<dbReference type="AlphaFoldDB" id="A2DX92"/>
<dbReference type="GO" id="GO:0061608">
    <property type="term" value="F:nuclear import signal receptor activity"/>
    <property type="evidence" value="ECO:0000318"/>
    <property type="project" value="GO_Central"/>
</dbReference>
<dbReference type="GO" id="GO:0006606">
    <property type="term" value="P:protein import into nucleus"/>
    <property type="evidence" value="ECO:0000318"/>
    <property type="project" value="GO_Central"/>
</dbReference>
<evidence type="ECO:0000259" key="1">
    <source>
        <dbReference type="PROSITE" id="PS50166"/>
    </source>
</evidence>
<dbReference type="InterPro" id="IPR011989">
    <property type="entry name" value="ARM-like"/>
</dbReference>
<dbReference type="VEuPathDB" id="TrichDB:TVAG_397040"/>
<dbReference type="Gene3D" id="1.25.10.10">
    <property type="entry name" value="Leucine-rich Repeat Variant"/>
    <property type="match status" value="3"/>
</dbReference>